<evidence type="ECO:0000256" key="2">
    <source>
        <dbReference type="ARBA" id="ARBA00023125"/>
    </source>
</evidence>
<dbReference type="AlphaFoldDB" id="A0A926RZM7"/>
<comment type="caution">
    <text evidence="6">The sequence shown here is derived from an EMBL/GenBank/DDBJ whole genome shotgun (WGS) entry which is preliminary data.</text>
</comment>
<keyword evidence="1" id="KW-0805">Transcription regulation</keyword>
<dbReference type="SMART" id="SM00342">
    <property type="entry name" value="HTH_ARAC"/>
    <property type="match status" value="1"/>
</dbReference>
<dbReference type="RefSeq" id="WP_191161676.1">
    <property type="nucleotide sequence ID" value="NZ_JACXAI010000040.1"/>
</dbReference>
<gene>
    <name evidence="6" type="ORF">IC621_22475</name>
</gene>
<accession>A0A926RZM7</accession>
<evidence type="ECO:0000313" key="7">
    <source>
        <dbReference type="Proteomes" id="UP000626844"/>
    </source>
</evidence>
<proteinExistence type="predicted"/>
<organism evidence="6 7">
    <name type="scientific">Metabacillus arenae</name>
    <dbReference type="NCBI Taxonomy" id="2771434"/>
    <lineage>
        <taxon>Bacteria</taxon>
        <taxon>Bacillati</taxon>
        <taxon>Bacillota</taxon>
        <taxon>Bacilli</taxon>
        <taxon>Bacillales</taxon>
        <taxon>Bacillaceae</taxon>
        <taxon>Metabacillus</taxon>
    </lineage>
</organism>
<keyword evidence="4" id="KW-0175">Coiled coil</keyword>
<feature type="domain" description="HTH araC/xylS-type" evidence="5">
    <location>
        <begin position="309"/>
        <end position="407"/>
    </location>
</feature>
<dbReference type="EMBL" id="JACXAI010000040">
    <property type="protein sequence ID" value="MBD1382970.1"/>
    <property type="molecule type" value="Genomic_DNA"/>
</dbReference>
<keyword evidence="7" id="KW-1185">Reference proteome</keyword>
<sequence length="408" mass="47698">MSHLIVDLEYICKLAFNLYKIPIYFFDNKGNLKHKISTNFTSNPLFSSNEDIIVQLFSGTNLYHFPILKESAYLEKYFSINLYSNNQFNGTIVVGPIMNFRMTEETINGIFKDLKIKVSKEEMVCYYNQLPIINNFEFINMSMVLYYIIYQQKLDLVEILKKNEQLEEKRIEIEQSDTQITERRQSNKFHTDISVERNMLHLVKMGRKDELRETFQAILKQGKIGVLSKTSYLRSQKNLGIVTITLATRASVEGGLFQEIAYNLSDLYIQKLEELNESKAVIQLTESALLDFAERVKNTKKHKYSRPINICLNYIFTHIYEDITLSHLAELTSMNPNYLSVLFKKEVGISPRRYIHQTKIDEAKHLLTYTEYTLAEISNLLNFHDQSHFIKVFKKFAGITPKQFKNGS</sequence>
<keyword evidence="2" id="KW-0238">DNA-binding</keyword>
<dbReference type="PANTHER" id="PTHR43280">
    <property type="entry name" value="ARAC-FAMILY TRANSCRIPTIONAL REGULATOR"/>
    <property type="match status" value="1"/>
</dbReference>
<evidence type="ECO:0000256" key="1">
    <source>
        <dbReference type="ARBA" id="ARBA00023015"/>
    </source>
</evidence>
<dbReference type="GO" id="GO:0003700">
    <property type="term" value="F:DNA-binding transcription factor activity"/>
    <property type="evidence" value="ECO:0007669"/>
    <property type="project" value="InterPro"/>
</dbReference>
<dbReference type="SUPFAM" id="SSF46689">
    <property type="entry name" value="Homeodomain-like"/>
    <property type="match status" value="2"/>
</dbReference>
<dbReference type="PROSITE" id="PS00041">
    <property type="entry name" value="HTH_ARAC_FAMILY_1"/>
    <property type="match status" value="1"/>
</dbReference>
<evidence type="ECO:0000313" key="6">
    <source>
        <dbReference type="EMBL" id="MBD1382970.1"/>
    </source>
</evidence>
<reference evidence="6" key="1">
    <citation type="submission" date="2020-09" db="EMBL/GenBank/DDBJ databases">
        <title>A novel bacterium of genus Bacillus, isolated from South China Sea.</title>
        <authorList>
            <person name="Huang H."/>
            <person name="Mo K."/>
            <person name="Hu Y."/>
        </authorList>
    </citation>
    <scope>NUCLEOTIDE SEQUENCE</scope>
    <source>
        <strain evidence="6">IB182487</strain>
    </source>
</reference>
<name>A0A926RZM7_9BACI</name>
<evidence type="ECO:0000256" key="3">
    <source>
        <dbReference type="ARBA" id="ARBA00023163"/>
    </source>
</evidence>
<evidence type="ECO:0000259" key="5">
    <source>
        <dbReference type="PROSITE" id="PS01124"/>
    </source>
</evidence>
<keyword evidence="3" id="KW-0804">Transcription</keyword>
<dbReference type="InterPro" id="IPR009057">
    <property type="entry name" value="Homeodomain-like_sf"/>
</dbReference>
<dbReference type="PROSITE" id="PS01124">
    <property type="entry name" value="HTH_ARAC_FAMILY_2"/>
    <property type="match status" value="1"/>
</dbReference>
<feature type="coiled-coil region" evidence="4">
    <location>
        <begin position="149"/>
        <end position="179"/>
    </location>
</feature>
<evidence type="ECO:0000256" key="4">
    <source>
        <dbReference type="SAM" id="Coils"/>
    </source>
</evidence>
<dbReference type="PANTHER" id="PTHR43280:SF34">
    <property type="entry name" value="ARAC-FAMILY TRANSCRIPTIONAL REGULATOR"/>
    <property type="match status" value="1"/>
</dbReference>
<dbReference type="InterPro" id="IPR018062">
    <property type="entry name" value="HTH_AraC-typ_CS"/>
</dbReference>
<dbReference type="GO" id="GO:0043565">
    <property type="term" value="F:sequence-specific DNA binding"/>
    <property type="evidence" value="ECO:0007669"/>
    <property type="project" value="InterPro"/>
</dbReference>
<dbReference type="Proteomes" id="UP000626844">
    <property type="component" value="Unassembled WGS sequence"/>
</dbReference>
<dbReference type="Pfam" id="PF12833">
    <property type="entry name" value="HTH_18"/>
    <property type="match status" value="1"/>
</dbReference>
<dbReference type="InterPro" id="IPR018060">
    <property type="entry name" value="HTH_AraC"/>
</dbReference>
<protein>
    <submittedName>
        <fullName evidence="6">Helix-turn-helix domain-containing protein</fullName>
    </submittedName>
</protein>
<dbReference type="Gene3D" id="1.10.10.60">
    <property type="entry name" value="Homeodomain-like"/>
    <property type="match status" value="2"/>
</dbReference>